<dbReference type="Pfam" id="PF07727">
    <property type="entry name" value="RVT_2"/>
    <property type="match status" value="1"/>
</dbReference>
<feature type="region of interest" description="Disordered" evidence="1">
    <location>
        <begin position="332"/>
        <end position="353"/>
    </location>
</feature>
<dbReference type="Gene3D" id="1.25.10.10">
    <property type="entry name" value="Leucine-rich Repeat Variant"/>
    <property type="match status" value="1"/>
</dbReference>
<reference evidence="4" key="2">
    <citation type="journal article" date="2017" name="J. Anim. Genet.">
        <title>Multiple reference genome sequences of hot pepper reveal the massive evolution of plant disease resistance genes by retroduplication.</title>
        <authorList>
            <person name="Kim S."/>
            <person name="Park J."/>
            <person name="Yeom S.-I."/>
            <person name="Kim Y.-M."/>
            <person name="Seo E."/>
            <person name="Kim K.-T."/>
            <person name="Kim M.-S."/>
            <person name="Lee J.M."/>
            <person name="Cheong K."/>
            <person name="Shin H.-S."/>
            <person name="Kim S.-B."/>
            <person name="Han K."/>
            <person name="Lee J."/>
            <person name="Park M."/>
            <person name="Lee H.-A."/>
            <person name="Lee H.-Y."/>
            <person name="Lee Y."/>
            <person name="Oh S."/>
            <person name="Lee J.H."/>
            <person name="Choi E."/>
            <person name="Choi E."/>
            <person name="Lee S.E."/>
            <person name="Jeon J."/>
            <person name="Kim H."/>
            <person name="Choi G."/>
            <person name="Song H."/>
            <person name="Lee J."/>
            <person name="Lee S.-C."/>
            <person name="Kwon J.-K."/>
            <person name="Lee H.-Y."/>
            <person name="Koo N."/>
            <person name="Hong Y."/>
            <person name="Kim R.W."/>
            <person name="Kang W.-H."/>
            <person name="Huh J.H."/>
            <person name="Kang B.-C."/>
            <person name="Yang T.-J."/>
            <person name="Lee Y.-H."/>
            <person name="Bennetzen J.L."/>
            <person name="Choi D."/>
        </authorList>
    </citation>
    <scope>NUCLEOTIDE SEQUENCE [LARGE SCALE GENOMIC DNA]</scope>
    <source>
        <strain evidence="4">cv. PBC81</strain>
    </source>
</reference>
<feature type="region of interest" description="Disordered" evidence="1">
    <location>
        <begin position="399"/>
        <end position="424"/>
    </location>
</feature>
<dbReference type="PANTHER" id="PTHR47481:SF22">
    <property type="entry name" value="RETROTRANSPOSON GAG DOMAIN-CONTAINING PROTEIN"/>
    <property type="match status" value="1"/>
</dbReference>
<feature type="compositionally biased region" description="Low complexity" evidence="1">
    <location>
        <begin position="7"/>
        <end position="24"/>
    </location>
</feature>
<sequence length="663" mass="73642">MENLPESPFSDTASPSSPSSPSLCKTSSSTYSTVVTQQILPDLGYLTPNRLVLLLHDVKHREDAIDQLLIKKLHRCKDLAPLLWNSTSAVYMLLLDVIGVYHKLSPSKLSMKESTRVCKALALFQWETILTAYDFLHFIELPPSSTATPFHKRQDHLIRSVIIASLSSDVVPFVIDAKYSYALWQNLAATYAKPSRARIMSLRESLSNMKKGNLSITSYLQKIKQISSTLASVGIQILMDELFLHALHGIPAEYDTITAALRARETPVTFEELHDKLLDFEQNLVRSSSSTTVPIIATLLLNHRLITIFLGPIMLHGQKLLAILSLVNGSKSDGHTRNNAQPHTQQPCANYATHNNSNNGNWLVDFGALHHVTQDLQNLSLHSEYDGSEDIMLGDGSTSYEAATSNCPSSDEPENSTASFSSMISATSGSSIPCSAPIPNHPMVTHSKNNISKPIQILCLSSTLTPKPESFPYAQPSKLQANTSNTISKPKPIRSYLCFGSIPKLFEPRNVNQALKDPKWHSAMNEELSALKVQGTWSLVPINSQAKPVRSKWVFHVKYNFDGSISRYKALLVAKGFLQRSGVDYGETYSPVAKNTTVRIILSLAASFDWLLRQLNINNAFLHGTLTEEVYISQPTEFVDETYPTHICRLHKAIYRLKQASRA</sequence>
<evidence type="ECO:0000259" key="2">
    <source>
        <dbReference type="Pfam" id="PF07727"/>
    </source>
</evidence>
<evidence type="ECO:0000313" key="3">
    <source>
        <dbReference type="EMBL" id="PHT43380.1"/>
    </source>
</evidence>
<accession>A0A2G2WE41</accession>
<dbReference type="GO" id="GO:0006402">
    <property type="term" value="P:mRNA catabolic process"/>
    <property type="evidence" value="ECO:0007669"/>
    <property type="project" value="InterPro"/>
</dbReference>
<dbReference type="STRING" id="33114.A0A2G2WE41"/>
<dbReference type="InterPro" id="IPR013103">
    <property type="entry name" value="RVT_2"/>
</dbReference>
<comment type="caution">
    <text evidence="3">The sequence shown here is derived from an EMBL/GenBank/DDBJ whole genome shotgun (WGS) entry which is preliminary data.</text>
</comment>
<name>A0A2G2WE41_CAPBA</name>
<reference evidence="3 4" key="1">
    <citation type="journal article" date="2017" name="Genome Biol.">
        <title>New reference genome sequences of hot pepper reveal the massive evolution of plant disease-resistance genes by retroduplication.</title>
        <authorList>
            <person name="Kim S."/>
            <person name="Park J."/>
            <person name="Yeom S.I."/>
            <person name="Kim Y.M."/>
            <person name="Seo E."/>
            <person name="Kim K.T."/>
            <person name="Kim M.S."/>
            <person name="Lee J.M."/>
            <person name="Cheong K."/>
            <person name="Shin H.S."/>
            <person name="Kim S.B."/>
            <person name="Han K."/>
            <person name="Lee J."/>
            <person name="Park M."/>
            <person name="Lee H.A."/>
            <person name="Lee H.Y."/>
            <person name="Lee Y."/>
            <person name="Oh S."/>
            <person name="Lee J.H."/>
            <person name="Choi E."/>
            <person name="Choi E."/>
            <person name="Lee S.E."/>
            <person name="Jeon J."/>
            <person name="Kim H."/>
            <person name="Choi G."/>
            <person name="Song H."/>
            <person name="Lee J."/>
            <person name="Lee S.C."/>
            <person name="Kwon J.K."/>
            <person name="Lee H.Y."/>
            <person name="Koo N."/>
            <person name="Hong Y."/>
            <person name="Kim R.W."/>
            <person name="Kang W.H."/>
            <person name="Huh J.H."/>
            <person name="Kang B.C."/>
            <person name="Yang T.J."/>
            <person name="Lee Y.H."/>
            <person name="Bennetzen J.L."/>
            <person name="Choi D."/>
        </authorList>
    </citation>
    <scope>NUCLEOTIDE SEQUENCE [LARGE SCALE GENOMIC DNA]</scope>
    <source>
        <strain evidence="4">cv. PBC81</strain>
    </source>
</reference>
<dbReference type="OrthoDB" id="1301509at2759"/>
<organism evidence="3 4">
    <name type="scientific">Capsicum baccatum</name>
    <name type="common">Peruvian pepper</name>
    <dbReference type="NCBI Taxonomy" id="33114"/>
    <lineage>
        <taxon>Eukaryota</taxon>
        <taxon>Viridiplantae</taxon>
        <taxon>Streptophyta</taxon>
        <taxon>Embryophyta</taxon>
        <taxon>Tracheophyta</taxon>
        <taxon>Spermatophyta</taxon>
        <taxon>Magnoliopsida</taxon>
        <taxon>eudicotyledons</taxon>
        <taxon>Gunneridae</taxon>
        <taxon>Pentapetalae</taxon>
        <taxon>asterids</taxon>
        <taxon>lamiids</taxon>
        <taxon>Solanales</taxon>
        <taxon>Solanaceae</taxon>
        <taxon>Solanoideae</taxon>
        <taxon>Capsiceae</taxon>
        <taxon>Capsicum</taxon>
    </lineage>
</organism>
<dbReference type="AlphaFoldDB" id="A0A2G2WE41"/>
<proteinExistence type="predicted"/>
<dbReference type="PANTHER" id="PTHR47481">
    <property type="match status" value="1"/>
</dbReference>
<dbReference type="EMBL" id="MLFT02000007">
    <property type="protein sequence ID" value="PHT43380.1"/>
    <property type="molecule type" value="Genomic_DNA"/>
</dbReference>
<protein>
    <recommendedName>
        <fullName evidence="2">Reverse transcriptase Ty1/copia-type domain-containing protein</fullName>
    </recommendedName>
</protein>
<keyword evidence="4" id="KW-1185">Reference proteome</keyword>
<dbReference type="SUPFAM" id="SSF56672">
    <property type="entry name" value="DNA/RNA polymerases"/>
    <property type="match status" value="1"/>
</dbReference>
<evidence type="ECO:0000256" key="1">
    <source>
        <dbReference type="SAM" id="MobiDB-lite"/>
    </source>
</evidence>
<feature type="domain" description="Reverse transcriptase Ty1/copia-type" evidence="2">
    <location>
        <begin position="536"/>
        <end position="662"/>
    </location>
</feature>
<dbReference type="GO" id="GO:0030014">
    <property type="term" value="C:CCR4-NOT complex"/>
    <property type="evidence" value="ECO:0007669"/>
    <property type="project" value="InterPro"/>
</dbReference>
<dbReference type="Proteomes" id="UP000224567">
    <property type="component" value="Unassembled WGS sequence"/>
</dbReference>
<dbReference type="Pfam" id="PF04078">
    <property type="entry name" value="Rcd1"/>
    <property type="match status" value="1"/>
</dbReference>
<dbReference type="Pfam" id="PF14223">
    <property type="entry name" value="Retrotran_gag_2"/>
    <property type="match status" value="1"/>
</dbReference>
<evidence type="ECO:0000313" key="4">
    <source>
        <dbReference type="Proteomes" id="UP000224567"/>
    </source>
</evidence>
<dbReference type="InterPro" id="IPR007216">
    <property type="entry name" value="CNOT9"/>
</dbReference>
<dbReference type="InterPro" id="IPR043502">
    <property type="entry name" value="DNA/RNA_pol_sf"/>
</dbReference>
<feature type="region of interest" description="Disordered" evidence="1">
    <location>
        <begin position="1"/>
        <end position="24"/>
    </location>
</feature>
<dbReference type="InterPro" id="IPR011989">
    <property type="entry name" value="ARM-like"/>
</dbReference>
<feature type="compositionally biased region" description="Polar residues" evidence="1">
    <location>
        <begin position="399"/>
        <end position="409"/>
    </location>
</feature>
<gene>
    <name evidence="3" type="ORF">CQW23_17405</name>
</gene>